<keyword evidence="3" id="KW-1185">Reference proteome</keyword>
<evidence type="ECO:0000313" key="2">
    <source>
        <dbReference type="EMBL" id="ROV94639.1"/>
    </source>
</evidence>
<feature type="compositionally biased region" description="Basic and acidic residues" evidence="1">
    <location>
        <begin position="197"/>
        <end position="208"/>
    </location>
</feature>
<feature type="region of interest" description="Disordered" evidence="1">
    <location>
        <begin position="1"/>
        <end position="26"/>
    </location>
</feature>
<sequence>MSSPSSSSSSQGAHQGDDSPRPSSHKWNHFEVRTLVCLIIKGEHLASDDPMHITDMLNLALNPASARNNPSYNRDIPHDAIQHMLKRILTKKMHAVDVSERDSRAAVTRTKVNAFMRSLGFDGSKDEWEAGRKDAMKVEVEKRQRRYMERKEGNLLSPRAYDERHRRKMMIREPRARRLLHGWGIGASFWEGDNDDADRLRTRSKSRDSPSSGAAITPNSNGRVSYITDSSSAPSTSKEPPVHVSRHGANTHLAFGNTSAIPIPPNPAVATWGGGFGPTPTPTDTAITPLSSSIMPAQMNPASRYGYGGPGGFHAGPQQPYQSTGWNEGEPWGSLPNSGSDQRRL</sequence>
<name>A0A423VU92_CYTCH</name>
<evidence type="ECO:0000313" key="3">
    <source>
        <dbReference type="Proteomes" id="UP000284375"/>
    </source>
</evidence>
<feature type="compositionally biased region" description="Polar residues" evidence="1">
    <location>
        <begin position="335"/>
        <end position="345"/>
    </location>
</feature>
<dbReference type="OrthoDB" id="3438628at2759"/>
<proteinExistence type="predicted"/>
<dbReference type="AlphaFoldDB" id="A0A423VU92"/>
<protein>
    <submittedName>
        <fullName evidence="2">Uncharacterized protein</fullName>
    </submittedName>
</protein>
<accession>A0A423VU92</accession>
<feature type="region of interest" description="Disordered" evidence="1">
    <location>
        <begin position="306"/>
        <end position="345"/>
    </location>
</feature>
<gene>
    <name evidence="2" type="ORF">VSDG_06196</name>
</gene>
<feature type="compositionally biased region" description="Polar residues" evidence="1">
    <location>
        <begin position="209"/>
        <end position="238"/>
    </location>
</feature>
<comment type="caution">
    <text evidence="2">The sequence shown here is derived from an EMBL/GenBank/DDBJ whole genome shotgun (WGS) entry which is preliminary data.</text>
</comment>
<organism evidence="2 3">
    <name type="scientific">Cytospora chrysosperma</name>
    <name type="common">Cytospora canker fungus</name>
    <name type="synonym">Sphaeria chrysosperma</name>
    <dbReference type="NCBI Taxonomy" id="252740"/>
    <lineage>
        <taxon>Eukaryota</taxon>
        <taxon>Fungi</taxon>
        <taxon>Dikarya</taxon>
        <taxon>Ascomycota</taxon>
        <taxon>Pezizomycotina</taxon>
        <taxon>Sordariomycetes</taxon>
        <taxon>Sordariomycetidae</taxon>
        <taxon>Diaporthales</taxon>
        <taxon>Cytosporaceae</taxon>
        <taxon>Cytospora</taxon>
    </lineage>
</organism>
<dbReference type="Proteomes" id="UP000284375">
    <property type="component" value="Unassembled WGS sequence"/>
</dbReference>
<feature type="compositionally biased region" description="Low complexity" evidence="1">
    <location>
        <begin position="1"/>
        <end position="10"/>
    </location>
</feature>
<reference evidence="2 3" key="1">
    <citation type="submission" date="2015-09" db="EMBL/GenBank/DDBJ databases">
        <title>Host preference determinants of Valsa canker pathogens revealed by comparative genomics.</title>
        <authorList>
            <person name="Yin Z."/>
            <person name="Huang L."/>
        </authorList>
    </citation>
    <scope>NUCLEOTIDE SEQUENCE [LARGE SCALE GENOMIC DNA]</scope>
    <source>
        <strain evidence="2 3">YSFL</strain>
    </source>
</reference>
<dbReference type="EMBL" id="LJZO01000027">
    <property type="protein sequence ID" value="ROV94639.1"/>
    <property type="molecule type" value="Genomic_DNA"/>
</dbReference>
<evidence type="ECO:0000256" key="1">
    <source>
        <dbReference type="SAM" id="MobiDB-lite"/>
    </source>
</evidence>
<feature type="region of interest" description="Disordered" evidence="1">
    <location>
        <begin position="194"/>
        <end position="244"/>
    </location>
</feature>